<dbReference type="RefSeq" id="WP_272090673.1">
    <property type="nucleotide sequence ID" value="NZ_JAQNDL010000003.1"/>
</dbReference>
<dbReference type="PROSITE" id="PS51257">
    <property type="entry name" value="PROKAR_LIPOPROTEIN"/>
    <property type="match status" value="1"/>
</dbReference>
<protein>
    <submittedName>
        <fullName evidence="4">Serine hydrolase</fullName>
    </submittedName>
</protein>
<evidence type="ECO:0000313" key="5">
    <source>
        <dbReference type="Proteomes" id="UP001221686"/>
    </source>
</evidence>
<dbReference type="PROSITE" id="PS50005">
    <property type="entry name" value="TPR"/>
    <property type="match status" value="1"/>
</dbReference>
<dbReference type="InterPro" id="IPR012338">
    <property type="entry name" value="Beta-lactam/transpept-like"/>
</dbReference>
<dbReference type="Gene3D" id="3.40.710.10">
    <property type="entry name" value="DD-peptidase/beta-lactamase superfamily"/>
    <property type="match status" value="1"/>
</dbReference>
<evidence type="ECO:0000256" key="1">
    <source>
        <dbReference type="PROSITE-ProRule" id="PRU00339"/>
    </source>
</evidence>
<dbReference type="Proteomes" id="UP001221686">
    <property type="component" value="Unassembled WGS sequence"/>
</dbReference>
<dbReference type="GO" id="GO:0016787">
    <property type="term" value="F:hydrolase activity"/>
    <property type="evidence" value="ECO:0007669"/>
    <property type="project" value="UniProtKB-KW"/>
</dbReference>
<evidence type="ECO:0000256" key="2">
    <source>
        <dbReference type="SAM" id="SignalP"/>
    </source>
</evidence>
<dbReference type="InterPro" id="IPR011990">
    <property type="entry name" value="TPR-like_helical_dom_sf"/>
</dbReference>
<dbReference type="PANTHER" id="PTHR46825">
    <property type="entry name" value="D-ALANYL-D-ALANINE-CARBOXYPEPTIDASE/ENDOPEPTIDASE AMPH"/>
    <property type="match status" value="1"/>
</dbReference>
<proteinExistence type="predicted"/>
<feature type="domain" description="Beta-lactamase-related" evidence="3">
    <location>
        <begin position="46"/>
        <end position="358"/>
    </location>
</feature>
<dbReference type="Gene3D" id="1.25.40.10">
    <property type="entry name" value="Tetratricopeptide repeat domain"/>
    <property type="match status" value="1"/>
</dbReference>
<keyword evidence="5" id="KW-1185">Reference proteome</keyword>
<keyword evidence="1" id="KW-0802">TPR repeat</keyword>
<feature type="repeat" description="TPR" evidence="1">
    <location>
        <begin position="447"/>
        <end position="480"/>
    </location>
</feature>
<feature type="signal peptide" evidence="2">
    <location>
        <begin position="1"/>
        <end position="24"/>
    </location>
</feature>
<dbReference type="Pfam" id="PF13428">
    <property type="entry name" value="TPR_14"/>
    <property type="match status" value="1"/>
</dbReference>
<name>A0ABT5E8I1_9BACT</name>
<comment type="caution">
    <text evidence="4">The sequence shown here is derived from an EMBL/GenBank/DDBJ whole genome shotgun (WGS) entry which is preliminary data.</text>
</comment>
<dbReference type="Pfam" id="PF00144">
    <property type="entry name" value="Beta-lactamase"/>
    <property type="match status" value="1"/>
</dbReference>
<dbReference type="SUPFAM" id="SSF48452">
    <property type="entry name" value="TPR-like"/>
    <property type="match status" value="1"/>
</dbReference>
<dbReference type="InterPro" id="IPR019734">
    <property type="entry name" value="TPR_rpt"/>
</dbReference>
<dbReference type="InterPro" id="IPR050491">
    <property type="entry name" value="AmpC-like"/>
</dbReference>
<dbReference type="PANTHER" id="PTHR46825:SF9">
    <property type="entry name" value="BETA-LACTAMASE-RELATED DOMAIN-CONTAINING PROTEIN"/>
    <property type="match status" value="1"/>
</dbReference>
<organism evidence="4 5">
    <name type="scientific">Nannocystis bainbridge</name>
    <dbReference type="NCBI Taxonomy" id="2995303"/>
    <lineage>
        <taxon>Bacteria</taxon>
        <taxon>Pseudomonadati</taxon>
        <taxon>Myxococcota</taxon>
        <taxon>Polyangia</taxon>
        <taxon>Nannocystales</taxon>
        <taxon>Nannocystaceae</taxon>
        <taxon>Nannocystis</taxon>
    </lineage>
</organism>
<dbReference type="SUPFAM" id="SSF56601">
    <property type="entry name" value="beta-lactamase/transpeptidase-like"/>
    <property type="match status" value="1"/>
</dbReference>
<dbReference type="EMBL" id="JAQNDL010000003">
    <property type="protein sequence ID" value="MDC0722171.1"/>
    <property type="molecule type" value="Genomic_DNA"/>
</dbReference>
<gene>
    <name evidence="4" type="ORF">POL25_35040</name>
</gene>
<keyword evidence="2" id="KW-0732">Signal</keyword>
<reference evidence="4 5" key="1">
    <citation type="submission" date="2022-11" db="EMBL/GenBank/DDBJ databases">
        <title>Minimal conservation of predation-associated metabolite biosynthetic gene clusters underscores biosynthetic potential of Myxococcota including descriptions for ten novel species: Archangium lansinium sp. nov., Myxococcus landrumus sp. nov., Nannocystis bai.</title>
        <authorList>
            <person name="Ahearne A."/>
            <person name="Stevens C."/>
            <person name="Dowd S."/>
        </authorList>
    </citation>
    <scope>NUCLEOTIDE SEQUENCE [LARGE SCALE GENOMIC DNA]</scope>
    <source>
        <strain evidence="4 5">BB15-2</strain>
    </source>
</reference>
<sequence>MSKRARRFLVLGSLVVGASCASPAARKATTDAPGSPQEPALVRAVAQHLERLARDRQLSGVVVIAQDGAPIFSGAYGFADLANQVPNRVDTRFNLASMGKMFTGVAILRLVESGQIALDDRVGKHLPTYPNRAVREEVTIHQLLTHTSGLGNFWEAHGKAAKERFKEVADYLPLFVDAPLAFPPGTGFAYSNSGYMVLGLVIEAVTGQRYFDHVTQQVFAPAGMRGAGFDELDQAIPNLAIGYTRASEAPGQWLNNHYVNTVKGSPAGGSYASADDLVRFATALTNHRLLGAAATATLTTGKVAYGKRNYGYGFVEEFTNGRRIVGHGGGHVGIADELLILPELGYTVVILTNGDVENFWDVQSFIKRELLGPTSERASFEFTSRVIEAGAARGYAAGAAVMAEKPAEVTLREGMFEQAVVRLLFEGEVAAAIVTCRLAAAAFPQASFVHLGLADAYRRSGNSQRAIASYRAYLALEPDDAEARRKLQRLLPAGDSPPR</sequence>
<keyword evidence="4" id="KW-0378">Hydrolase</keyword>
<dbReference type="InterPro" id="IPR001466">
    <property type="entry name" value="Beta-lactam-related"/>
</dbReference>
<accession>A0ABT5E8I1</accession>
<evidence type="ECO:0000313" key="4">
    <source>
        <dbReference type="EMBL" id="MDC0722171.1"/>
    </source>
</evidence>
<evidence type="ECO:0000259" key="3">
    <source>
        <dbReference type="Pfam" id="PF00144"/>
    </source>
</evidence>
<feature type="chain" id="PRO_5046350755" evidence="2">
    <location>
        <begin position="25"/>
        <end position="499"/>
    </location>
</feature>